<dbReference type="Proteomes" id="UP000264141">
    <property type="component" value="Unassembled WGS sequence"/>
</dbReference>
<evidence type="ECO:0000313" key="2">
    <source>
        <dbReference type="Proteomes" id="UP000264141"/>
    </source>
</evidence>
<gene>
    <name evidence="1" type="ORF">DEQ80_11805</name>
</gene>
<evidence type="ECO:0000313" key="1">
    <source>
        <dbReference type="EMBL" id="HCE18534.1"/>
    </source>
</evidence>
<proteinExistence type="predicted"/>
<dbReference type="AlphaFoldDB" id="A0A3D1JJB1"/>
<organism evidence="1 2">
    <name type="scientific">Anaerolinea thermolimosa</name>
    <dbReference type="NCBI Taxonomy" id="229919"/>
    <lineage>
        <taxon>Bacteria</taxon>
        <taxon>Bacillati</taxon>
        <taxon>Chloroflexota</taxon>
        <taxon>Anaerolineae</taxon>
        <taxon>Anaerolineales</taxon>
        <taxon>Anaerolineaceae</taxon>
        <taxon>Anaerolinea</taxon>
    </lineage>
</organism>
<accession>A0A3D1JJB1</accession>
<reference evidence="1 2" key="1">
    <citation type="journal article" date="2018" name="Nat. Biotechnol.">
        <title>A standardized bacterial taxonomy based on genome phylogeny substantially revises the tree of life.</title>
        <authorList>
            <person name="Parks D.H."/>
            <person name="Chuvochina M."/>
            <person name="Waite D.W."/>
            <person name="Rinke C."/>
            <person name="Skarshewski A."/>
            <person name="Chaumeil P.A."/>
            <person name="Hugenholtz P."/>
        </authorList>
    </citation>
    <scope>NUCLEOTIDE SEQUENCE [LARGE SCALE GENOMIC DNA]</scope>
    <source>
        <strain evidence="1">UBA8781</strain>
    </source>
</reference>
<sequence length="90" mass="10678">MSEIVNEVRDFIQIEHYHSRLKRYLREGKELLKQVLPKEEAELVSSLLGYTLLSALWNSEGYGPAVTQNWIKRETISLKRQINRVRRKHS</sequence>
<comment type="caution">
    <text evidence="1">The sequence shown here is derived from an EMBL/GenBank/DDBJ whole genome shotgun (WGS) entry which is preliminary data.</text>
</comment>
<protein>
    <submittedName>
        <fullName evidence="1">Uncharacterized protein</fullName>
    </submittedName>
</protein>
<name>A0A3D1JJB1_9CHLR</name>
<dbReference type="EMBL" id="DPBP01000045">
    <property type="protein sequence ID" value="HCE18534.1"/>
    <property type="molecule type" value="Genomic_DNA"/>
</dbReference>